<sequence length="308" mass="34154">MDTLSGINSFVKAVESGSIASAARQLGITPAAASQNIARLEQYMGVKLLTRTTRKLSLTESGDVYYAKVSDVLHRLELARSAVDQLQGVPQGRLRIATAVTYGRHIIAPLLPAFCARYPSLSIELISTDFNVNHSNDDVDLSIRFKQQLEPHLVSRRIATIPMVICAAPSYLQRAGIPRTPEDLKEHACLLYRISFNGLLFRWTFIRDGLHFEPELRPSIISNDIDSLTQMAVAGAGIARLASFIAEPLIASGQLQALFDESSDQNDDTRVDAEPLDFHICYRDRAEVSLKMRLFIDYLLACLPHTEA</sequence>
<dbReference type="InterPro" id="IPR036388">
    <property type="entry name" value="WH-like_DNA-bd_sf"/>
</dbReference>
<keyword evidence="2" id="KW-0805">Transcription regulation</keyword>
<dbReference type="InterPro" id="IPR058163">
    <property type="entry name" value="LysR-type_TF_proteobact-type"/>
</dbReference>
<dbReference type="AlphaFoldDB" id="A0A3S9HQA5"/>
<evidence type="ECO:0000256" key="1">
    <source>
        <dbReference type="ARBA" id="ARBA00009437"/>
    </source>
</evidence>
<keyword evidence="7" id="KW-1185">Reference proteome</keyword>
<dbReference type="GO" id="GO:0043565">
    <property type="term" value="F:sequence-specific DNA binding"/>
    <property type="evidence" value="ECO:0007669"/>
    <property type="project" value="TreeGrafter"/>
</dbReference>
<dbReference type="Proteomes" id="UP000275663">
    <property type="component" value="Chromosome"/>
</dbReference>
<proteinExistence type="inferred from homology"/>
<dbReference type="Pfam" id="PF00126">
    <property type="entry name" value="HTH_1"/>
    <property type="match status" value="1"/>
</dbReference>
<dbReference type="SUPFAM" id="SSF53850">
    <property type="entry name" value="Periplasmic binding protein-like II"/>
    <property type="match status" value="1"/>
</dbReference>
<dbReference type="PANTHER" id="PTHR30537:SF17">
    <property type="entry name" value="LYSR-FAMILY REGULATORY PROTEIN"/>
    <property type="match status" value="1"/>
</dbReference>
<reference evidence="6 7" key="1">
    <citation type="journal article" date="2011" name="Int. J. Syst. Evol. Microbiol.">
        <title>Description of Undibacterium oligocarboniphilum sp. nov., isolated from purified water, and Undibacterium pigrum strain CCUG 49012 as the type strain of Undibacterium parvum sp. nov., and emended descriptions of the genus Undibacterium and the species Undibacterium pigrum.</title>
        <authorList>
            <person name="Eder W."/>
            <person name="Wanner G."/>
            <person name="Ludwig W."/>
            <person name="Busse H.J."/>
            <person name="Ziemke-Kageler F."/>
            <person name="Lang E."/>
        </authorList>
    </citation>
    <scope>NUCLEOTIDE SEQUENCE [LARGE SCALE GENOMIC DNA]</scope>
    <source>
        <strain evidence="6 7">DSM 23061</strain>
    </source>
</reference>
<dbReference type="PANTHER" id="PTHR30537">
    <property type="entry name" value="HTH-TYPE TRANSCRIPTIONAL REGULATOR"/>
    <property type="match status" value="1"/>
</dbReference>
<evidence type="ECO:0000256" key="4">
    <source>
        <dbReference type="ARBA" id="ARBA00023163"/>
    </source>
</evidence>
<dbReference type="KEGG" id="upv:EJN92_21220"/>
<feature type="domain" description="HTH lysR-type" evidence="5">
    <location>
        <begin position="1"/>
        <end position="59"/>
    </location>
</feature>
<keyword evidence="3" id="KW-0238">DNA-binding</keyword>
<dbReference type="GO" id="GO:0003700">
    <property type="term" value="F:DNA-binding transcription factor activity"/>
    <property type="evidence" value="ECO:0007669"/>
    <property type="project" value="InterPro"/>
</dbReference>
<dbReference type="Pfam" id="PF03466">
    <property type="entry name" value="LysR_substrate"/>
    <property type="match status" value="1"/>
</dbReference>
<organism evidence="6 7">
    <name type="scientific">Undibacterium parvum</name>
    <dbReference type="NCBI Taxonomy" id="401471"/>
    <lineage>
        <taxon>Bacteria</taxon>
        <taxon>Pseudomonadati</taxon>
        <taxon>Pseudomonadota</taxon>
        <taxon>Betaproteobacteria</taxon>
        <taxon>Burkholderiales</taxon>
        <taxon>Oxalobacteraceae</taxon>
        <taxon>Undibacterium</taxon>
    </lineage>
</organism>
<dbReference type="InterPro" id="IPR005119">
    <property type="entry name" value="LysR_subst-bd"/>
</dbReference>
<dbReference type="Gene3D" id="3.40.190.290">
    <property type="match status" value="1"/>
</dbReference>
<dbReference type="RefSeq" id="WP_126129659.1">
    <property type="nucleotide sequence ID" value="NZ_CP034464.1"/>
</dbReference>
<dbReference type="OrthoDB" id="9786526at2"/>
<dbReference type="CDD" id="cd08422">
    <property type="entry name" value="PBP2_CrgA_like"/>
    <property type="match status" value="1"/>
</dbReference>
<dbReference type="PROSITE" id="PS50931">
    <property type="entry name" value="HTH_LYSR"/>
    <property type="match status" value="1"/>
</dbReference>
<name>A0A3S9HQA5_9BURK</name>
<evidence type="ECO:0000313" key="7">
    <source>
        <dbReference type="Proteomes" id="UP000275663"/>
    </source>
</evidence>
<dbReference type="PRINTS" id="PR00039">
    <property type="entry name" value="HTHLYSR"/>
</dbReference>
<dbReference type="SUPFAM" id="SSF46785">
    <property type="entry name" value="Winged helix' DNA-binding domain"/>
    <property type="match status" value="1"/>
</dbReference>
<dbReference type="InterPro" id="IPR036390">
    <property type="entry name" value="WH_DNA-bd_sf"/>
</dbReference>
<evidence type="ECO:0000313" key="6">
    <source>
        <dbReference type="EMBL" id="AZP14298.1"/>
    </source>
</evidence>
<dbReference type="FunFam" id="1.10.10.10:FF:000001">
    <property type="entry name" value="LysR family transcriptional regulator"/>
    <property type="match status" value="1"/>
</dbReference>
<evidence type="ECO:0000256" key="3">
    <source>
        <dbReference type="ARBA" id="ARBA00023125"/>
    </source>
</evidence>
<accession>A0A3S9HQA5</accession>
<keyword evidence="4" id="KW-0804">Transcription</keyword>
<comment type="similarity">
    <text evidence="1">Belongs to the LysR transcriptional regulatory family.</text>
</comment>
<gene>
    <name evidence="6" type="ORF">EJN92_21220</name>
</gene>
<dbReference type="Gene3D" id="1.10.10.10">
    <property type="entry name" value="Winged helix-like DNA-binding domain superfamily/Winged helix DNA-binding domain"/>
    <property type="match status" value="1"/>
</dbReference>
<dbReference type="InterPro" id="IPR000847">
    <property type="entry name" value="LysR_HTH_N"/>
</dbReference>
<dbReference type="EMBL" id="CP034464">
    <property type="protein sequence ID" value="AZP14298.1"/>
    <property type="molecule type" value="Genomic_DNA"/>
</dbReference>
<protein>
    <submittedName>
        <fullName evidence="6">LysR family transcriptional regulator</fullName>
    </submittedName>
</protein>
<evidence type="ECO:0000259" key="5">
    <source>
        <dbReference type="PROSITE" id="PS50931"/>
    </source>
</evidence>
<dbReference type="GO" id="GO:0006351">
    <property type="term" value="P:DNA-templated transcription"/>
    <property type="evidence" value="ECO:0007669"/>
    <property type="project" value="TreeGrafter"/>
</dbReference>
<evidence type="ECO:0000256" key="2">
    <source>
        <dbReference type="ARBA" id="ARBA00023015"/>
    </source>
</evidence>